<feature type="transmembrane region" description="Helical" evidence="1">
    <location>
        <begin position="86"/>
        <end position="104"/>
    </location>
</feature>
<accession>D6PJF9</accession>
<evidence type="ECO:0000313" key="2">
    <source>
        <dbReference type="EMBL" id="ADD95860.1"/>
    </source>
</evidence>
<dbReference type="EMBL" id="GU943106">
    <property type="protein sequence ID" value="ADD95860.1"/>
    <property type="molecule type" value="Genomic_DNA"/>
</dbReference>
<organism evidence="2">
    <name type="scientific">uncultured organism MedDCM-OCT-S12-C54</name>
    <dbReference type="NCBI Taxonomy" id="743665"/>
    <lineage>
        <taxon>unclassified sequences</taxon>
        <taxon>environmental samples</taxon>
    </lineage>
</organism>
<name>D6PJF9_9ZZZZ</name>
<protein>
    <submittedName>
        <fullName evidence="2">Uncharacterized protein</fullName>
    </submittedName>
</protein>
<keyword evidence="1" id="KW-1133">Transmembrane helix</keyword>
<keyword evidence="1" id="KW-0812">Transmembrane</keyword>
<proteinExistence type="predicted"/>
<dbReference type="AlphaFoldDB" id="D6PJF9"/>
<sequence length="140" mass="15932">MRVLGVHFVERLAYLDPIRLEECAELGMHLRTHLVAIEAQKMETIGSEQCELVRAVIPRSRRFEHILTLLFLVIFLAFILDVRFALLSSFLIFLVSSAMCSPAVSKLTIVSNRRQALTPATIKTFGHGYACCILERITQW</sequence>
<feature type="transmembrane region" description="Helical" evidence="1">
    <location>
        <begin position="63"/>
        <end position="80"/>
    </location>
</feature>
<evidence type="ECO:0000256" key="1">
    <source>
        <dbReference type="SAM" id="Phobius"/>
    </source>
</evidence>
<reference evidence="2" key="1">
    <citation type="journal article" date="2010" name="ISME J.">
        <title>Metagenome of the Mediterranean deep chlorophyll maximum studied by direct and fosmid library 454 pyrosequencing.</title>
        <authorList>
            <person name="Ghai R."/>
            <person name="Martin-Cuadrado A.B."/>
            <person name="Molto A.G."/>
            <person name="Heredia I.G."/>
            <person name="Cabrera R."/>
            <person name="Martin J."/>
            <person name="Verdu M."/>
            <person name="Deschamps P."/>
            <person name="Moreira D."/>
            <person name="Lopez-Garcia P."/>
            <person name="Mira A."/>
            <person name="Rodriguez-Valera F."/>
        </authorList>
    </citation>
    <scope>NUCLEOTIDE SEQUENCE</scope>
</reference>
<keyword evidence="1" id="KW-0472">Membrane</keyword>